<reference evidence="7" key="3">
    <citation type="submission" date="2015-06" db="UniProtKB">
        <authorList>
            <consortium name="EnsemblMetazoa"/>
        </authorList>
    </citation>
    <scope>IDENTIFICATION</scope>
</reference>
<dbReference type="OrthoDB" id="5795902at2759"/>
<feature type="chain" id="PRO_5010981119" description="Alpha-galactosidase" evidence="5">
    <location>
        <begin position="24"/>
        <end position="418"/>
    </location>
</feature>
<dbReference type="CDD" id="cd14792">
    <property type="entry name" value="GH27"/>
    <property type="match status" value="1"/>
</dbReference>
<dbReference type="GO" id="GO:0006629">
    <property type="term" value="P:lipid metabolic process"/>
    <property type="evidence" value="ECO:0007669"/>
    <property type="project" value="UniProtKB-KW"/>
</dbReference>
<dbReference type="PANTHER" id="PTHR11452:SF14">
    <property type="entry name" value="ALPHA-GALACTOSIDASE A"/>
    <property type="match status" value="1"/>
</dbReference>
<dbReference type="GO" id="GO:0005764">
    <property type="term" value="C:lysosome"/>
    <property type="evidence" value="ECO:0007669"/>
    <property type="project" value="UniProtKB-SubCell"/>
</dbReference>
<evidence type="ECO:0000313" key="7">
    <source>
        <dbReference type="EnsemblMetazoa" id="HelroP74316"/>
    </source>
</evidence>
<dbReference type="InParanoid" id="T1G1P7"/>
<evidence type="ECO:0000256" key="5">
    <source>
        <dbReference type="SAM" id="SignalP"/>
    </source>
</evidence>
<evidence type="ECO:0000313" key="8">
    <source>
        <dbReference type="Proteomes" id="UP000015101"/>
    </source>
</evidence>
<dbReference type="Pfam" id="PF16499">
    <property type="entry name" value="Melibiase_2"/>
    <property type="match status" value="1"/>
</dbReference>
<keyword evidence="5" id="KW-0732">Signal</keyword>
<dbReference type="RefSeq" id="XP_009013184.1">
    <property type="nucleotide sequence ID" value="XM_009014936.1"/>
</dbReference>
<proteinExistence type="inferred from homology"/>
<dbReference type="InterPro" id="IPR017853">
    <property type="entry name" value="GH"/>
</dbReference>
<dbReference type="InterPro" id="IPR002241">
    <property type="entry name" value="Glyco_hydro_27"/>
</dbReference>
<comment type="subunit">
    <text evidence="4">Homodimer.</text>
</comment>
<reference evidence="6 8" key="2">
    <citation type="journal article" date="2013" name="Nature">
        <title>Insights into bilaterian evolution from three spiralian genomes.</title>
        <authorList>
            <person name="Simakov O."/>
            <person name="Marletaz F."/>
            <person name="Cho S.J."/>
            <person name="Edsinger-Gonzales E."/>
            <person name="Havlak P."/>
            <person name="Hellsten U."/>
            <person name="Kuo D.H."/>
            <person name="Larsson T."/>
            <person name="Lv J."/>
            <person name="Arendt D."/>
            <person name="Savage R."/>
            <person name="Osoegawa K."/>
            <person name="de Jong P."/>
            <person name="Grimwood J."/>
            <person name="Chapman J.A."/>
            <person name="Shapiro H."/>
            <person name="Aerts A."/>
            <person name="Otillar R.P."/>
            <person name="Terry A.Y."/>
            <person name="Boore J.L."/>
            <person name="Grigoriev I.V."/>
            <person name="Lindberg D.R."/>
            <person name="Seaver E.C."/>
            <person name="Weisblat D.A."/>
            <person name="Putnam N.H."/>
            <person name="Rokhsar D.S."/>
        </authorList>
    </citation>
    <scope>NUCLEOTIDE SEQUENCE</scope>
</reference>
<dbReference type="InterPro" id="IPR013780">
    <property type="entry name" value="Glyco_hydro_b"/>
</dbReference>
<comment type="similarity">
    <text evidence="1 4">Belongs to the glycosyl hydrolase 27 family.</text>
</comment>
<gene>
    <name evidence="7" type="primary">20214995</name>
    <name evidence="6" type="ORF">HELRODRAFT_74316</name>
</gene>
<dbReference type="InterPro" id="IPR000111">
    <property type="entry name" value="Glyco_hydro_27/36_CS"/>
</dbReference>
<name>T1G1P7_HELRO</name>
<dbReference type="PRINTS" id="PR00740">
    <property type="entry name" value="GLHYDRLASE27"/>
</dbReference>
<evidence type="ECO:0000256" key="3">
    <source>
        <dbReference type="ARBA" id="ARBA00023295"/>
    </source>
</evidence>
<dbReference type="CTD" id="20214995"/>
<dbReference type="GO" id="GO:0005737">
    <property type="term" value="C:cytoplasm"/>
    <property type="evidence" value="ECO:0000318"/>
    <property type="project" value="GO_Central"/>
</dbReference>
<organism evidence="7 8">
    <name type="scientific">Helobdella robusta</name>
    <name type="common">Californian leech</name>
    <dbReference type="NCBI Taxonomy" id="6412"/>
    <lineage>
        <taxon>Eukaryota</taxon>
        <taxon>Metazoa</taxon>
        <taxon>Spiralia</taxon>
        <taxon>Lophotrochozoa</taxon>
        <taxon>Annelida</taxon>
        <taxon>Clitellata</taxon>
        <taxon>Hirudinea</taxon>
        <taxon>Rhynchobdellida</taxon>
        <taxon>Glossiphoniidae</taxon>
        <taxon>Helobdella</taxon>
    </lineage>
</organism>
<dbReference type="FunFam" id="3.20.20.70:FF:000197">
    <property type="entry name" value="Alpha-galactosidase"/>
    <property type="match status" value="1"/>
</dbReference>
<dbReference type="SUPFAM" id="SSF51011">
    <property type="entry name" value="Glycosyl hydrolase domain"/>
    <property type="match status" value="1"/>
</dbReference>
<dbReference type="GO" id="GO:0016139">
    <property type="term" value="P:glycoside catabolic process"/>
    <property type="evidence" value="ECO:0000318"/>
    <property type="project" value="GO_Central"/>
</dbReference>
<dbReference type="KEGG" id="hro:HELRODRAFT_74316"/>
<sequence>MTKSCRWILILLLNAFTSDVSWALDNGLALTPPMGWMSWLRFLCSYRCDLDPENCISERLFIQIADRMAEDGYLDAGYNYLSIDDCWMEMSRDANNRLQADAKRFPSGMKALADYVHSKRLKLGLYLDIGVKTCAGYPGSHGFIDLDAQTMADWGVDMIKFDGCHANLTDYARDFPAMARALNKTGRPIVYSCQWPMYAKYFGGEVNYTAIAKTCNMFRALTDIYINYHSVESMILYWGSNPYNFSSVVGPGSWNDPDVLTIGNSGLSEKQEKVQMAMWAIMVSPMLMSNDLRNVKKSSRDILLNKNVIAINQDPLGIQGTRYLQSGSISVWQKPVLPRGSIAIAIMSTANNGNPILTEYSLSSLPTVRPDQIYEIFEVFEMKSLGLFMPYQIIKVYVEATGVVLLKAVPTNPQNTDL</sequence>
<keyword evidence="8" id="KW-1185">Reference proteome</keyword>
<dbReference type="Gene3D" id="3.20.20.70">
    <property type="entry name" value="Aldolase class I"/>
    <property type="match status" value="1"/>
</dbReference>
<dbReference type="PANTHER" id="PTHR11452">
    <property type="entry name" value="ALPHA-GALACTOSIDASE/ALPHA-N-ACETYLGALACTOSAMINIDASE"/>
    <property type="match status" value="1"/>
</dbReference>
<dbReference type="EnsemblMetazoa" id="HelroT74316">
    <property type="protein sequence ID" value="HelroP74316"/>
    <property type="gene ID" value="HelroG74316"/>
</dbReference>
<dbReference type="OMA" id="ATWGGQY"/>
<dbReference type="EMBL" id="KB096023">
    <property type="protein sequence ID" value="ESO09162.1"/>
    <property type="molecule type" value="Genomic_DNA"/>
</dbReference>
<reference evidence="8" key="1">
    <citation type="submission" date="2012-12" db="EMBL/GenBank/DDBJ databases">
        <authorList>
            <person name="Hellsten U."/>
            <person name="Grimwood J."/>
            <person name="Chapman J.A."/>
            <person name="Shapiro H."/>
            <person name="Aerts A."/>
            <person name="Otillar R.P."/>
            <person name="Terry A.Y."/>
            <person name="Boore J.L."/>
            <person name="Simakov O."/>
            <person name="Marletaz F."/>
            <person name="Cho S.-J."/>
            <person name="Edsinger-Gonzales E."/>
            <person name="Havlak P."/>
            <person name="Kuo D.-H."/>
            <person name="Larsson T."/>
            <person name="Lv J."/>
            <person name="Arendt D."/>
            <person name="Savage R."/>
            <person name="Osoegawa K."/>
            <person name="de Jong P."/>
            <person name="Lindberg D.R."/>
            <person name="Seaver E.C."/>
            <person name="Weisblat D.A."/>
            <person name="Putnam N.H."/>
            <person name="Grigoriev I.V."/>
            <person name="Rokhsar D.S."/>
        </authorList>
    </citation>
    <scope>NUCLEOTIDE SEQUENCE</scope>
</reference>
<dbReference type="HOGENOM" id="CLU_013093_0_0_1"/>
<keyword evidence="4" id="KW-1015">Disulfide bond</keyword>
<evidence type="ECO:0000256" key="4">
    <source>
        <dbReference type="RuleBase" id="RU361168"/>
    </source>
</evidence>
<keyword evidence="2 4" id="KW-0378">Hydrolase</keyword>
<dbReference type="eggNOG" id="KOG2366">
    <property type="taxonomic scope" value="Eukaryota"/>
</dbReference>
<evidence type="ECO:0000313" key="6">
    <source>
        <dbReference type="EMBL" id="ESO09162.1"/>
    </source>
</evidence>
<dbReference type="Proteomes" id="UP000015101">
    <property type="component" value="Unassembled WGS sequence"/>
</dbReference>
<evidence type="ECO:0000256" key="1">
    <source>
        <dbReference type="ARBA" id="ARBA00009743"/>
    </source>
</evidence>
<dbReference type="Gene3D" id="2.60.40.1180">
    <property type="entry name" value="Golgi alpha-mannosidase II"/>
    <property type="match status" value="1"/>
</dbReference>
<dbReference type="PROSITE" id="PS00512">
    <property type="entry name" value="ALPHA_GALACTOSIDASE"/>
    <property type="match status" value="1"/>
</dbReference>
<dbReference type="GO" id="GO:0009311">
    <property type="term" value="P:oligosaccharide metabolic process"/>
    <property type="evidence" value="ECO:0000318"/>
    <property type="project" value="GO_Central"/>
</dbReference>
<dbReference type="STRING" id="6412.T1G1P7"/>
<feature type="signal peptide" evidence="5">
    <location>
        <begin position="1"/>
        <end position="23"/>
    </location>
</feature>
<dbReference type="AlphaFoldDB" id="T1G1P7"/>
<accession>T1G1P7</accession>
<dbReference type="GO" id="GO:0004557">
    <property type="term" value="F:alpha-galactosidase activity"/>
    <property type="evidence" value="ECO:0000318"/>
    <property type="project" value="GO_Central"/>
</dbReference>
<dbReference type="EC" id="3.2.1.-" evidence="4"/>
<dbReference type="EMBL" id="AMQM01003177">
    <property type="status" value="NOT_ANNOTATED_CDS"/>
    <property type="molecule type" value="Genomic_DNA"/>
</dbReference>
<evidence type="ECO:0000256" key="2">
    <source>
        <dbReference type="ARBA" id="ARBA00022801"/>
    </source>
</evidence>
<dbReference type="SUPFAM" id="SSF51445">
    <property type="entry name" value="(Trans)glycosidases"/>
    <property type="match status" value="1"/>
</dbReference>
<dbReference type="GeneID" id="20214995"/>
<keyword evidence="3 4" id="KW-0326">Glycosidase</keyword>
<protein>
    <recommendedName>
        <fullName evidence="4">Alpha-galactosidase</fullName>
        <ecNumber evidence="4">3.2.1.-</ecNumber>
    </recommendedName>
</protein>
<dbReference type="InterPro" id="IPR013785">
    <property type="entry name" value="Aldolase_TIM"/>
</dbReference>